<evidence type="ECO:0000313" key="2">
    <source>
        <dbReference type="EMBL" id="KAE8698204.1"/>
    </source>
</evidence>
<comment type="caution">
    <text evidence="2">The sequence shown here is derived from an EMBL/GenBank/DDBJ whole genome shotgun (WGS) entry which is preliminary data.</text>
</comment>
<feature type="signal peptide" evidence="1">
    <location>
        <begin position="1"/>
        <end position="28"/>
    </location>
</feature>
<organism evidence="2 3">
    <name type="scientific">Hibiscus syriacus</name>
    <name type="common">Rose of Sharon</name>
    <dbReference type="NCBI Taxonomy" id="106335"/>
    <lineage>
        <taxon>Eukaryota</taxon>
        <taxon>Viridiplantae</taxon>
        <taxon>Streptophyta</taxon>
        <taxon>Embryophyta</taxon>
        <taxon>Tracheophyta</taxon>
        <taxon>Spermatophyta</taxon>
        <taxon>Magnoliopsida</taxon>
        <taxon>eudicotyledons</taxon>
        <taxon>Gunneridae</taxon>
        <taxon>Pentapetalae</taxon>
        <taxon>rosids</taxon>
        <taxon>malvids</taxon>
        <taxon>Malvales</taxon>
        <taxon>Malvaceae</taxon>
        <taxon>Malvoideae</taxon>
        <taxon>Hibiscus</taxon>
    </lineage>
</organism>
<evidence type="ECO:0000256" key="1">
    <source>
        <dbReference type="SAM" id="SignalP"/>
    </source>
</evidence>
<gene>
    <name evidence="2" type="ORF">F3Y22_tig00110602pilonHSYRG00375</name>
</gene>
<evidence type="ECO:0000313" key="3">
    <source>
        <dbReference type="Proteomes" id="UP000436088"/>
    </source>
</evidence>
<reference evidence="2" key="1">
    <citation type="submission" date="2019-09" db="EMBL/GenBank/DDBJ databases">
        <title>Draft genome information of white flower Hibiscus syriacus.</title>
        <authorList>
            <person name="Kim Y.-M."/>
        </authorList>
    </citation>
    <scope>NUCLEOTIDE SEQUENCE [LARGE SCALE GENOMIC DNA]</scope>
    <source>
        <strain evidence="2">YM2019G1</strain>
    </source>
</reference>
<proteinExistence type="predicted"/>
<dbReference type="AlphaFoldDB" id="A0A6A3A1P5"/>
<keyword evidence="1" id="KW-0732">Signal</keyword>
<feature type="chain" id="PRO_5025541418" evidence="1">
    <location>
        <begin position="29"/>
        <end position="110"/>
    </location>
</feature>
<dbReference type="EMBL" id="VEPZ02001047">
    <property type="protein sequence ID" value="KAE8698204.1"/>
    <property type="molecule type" value="Genomic_DNA"/>
</dbReference>
<accession>A0A6A3A1P5</accession>
<keyword evidence="3" id="KW-1185">Reference proteome</keyword>
<sequence>MNTNAVGRLKREDLILWFALSLSVPLNGQSEMEDSDVGTDLLDLILSRRGYGSEESTTKWLHRHRISADPHRVGGEPFNTRCPIQQRYGTANFGGTALFSILKGRRVRED</sequence>
<protein>
    <submittedName>
        <fullName evidence="2">Uncharacterized protein</fullName>
    </submittedName>
</protein>
<name>A0A6A3A1P5_HIBSY</name>
<dbReference type="Proteomes" id="UP000436088">
    <property type="component" value="Unassembled WGS sequence"/>
</dbReference>